<dbReference type="Pfam" id="PF13676">
    <property type="entry name" value="TIR_2"/>
    <property type="match status" value="1"/>
</dbReference>
<comment type="caution">
    <text evidence="2">The sequence shown here is derived from an EMBL/GenBank/DDBJ whole genome shotgun (WGS) entry which is preliminary data.</text>
</comment>
<dbReference type="RefSeq" id="WP_310347255.1">
    <property type="nucleotide sequence ID" value="NZ_JAVDXQ010000005.1"/>
</dbReference>
<dbReference type="EMBL" id="JAVDXQ010000005">
    <property type="protein sequence ID" value="MDR7298256.1"/>
    <property type="molecule type" value="Genomic_DNA"/>
</dbReference>
<dbReference type="Gene3D" id="3.40.50.10140">
    <property type="entry name" value="Toll/interleukin-1 receptor homology (TIR) domain"/>
    <property type="match status" value="1"/>
</dbReference>
<name>A0ABU1ZCA3_9BURK</name>
<feature type="domain" description="TIR" evidence="1">
    <location>
        <begin position="95"/>
        <end position="222"/>
    </location>
</feature>
<evidence type="ECO:0000313" key="3">
    <source>
        <dbReference type="Proteomes" id="UP001180536"/>
    </source>
</evidence>
<sequence>MFKITSNFDPDAIMKAALESARVDLHERLSAIRHPVTGEVPVVHVAVSRDGKFTINVEGSEEIRELVAARLREENGSPADEGGATGAEEGAFAPVTPKAFLSFAYEDYALAKAVAEALMARGIDTWWADWEIKAGDSLRQKIDGGLQGCTHFIALLTPRSLPKPWVQQELDAGLIRKLNHGVKLIALRSELTVAQLPPLLQGSNSPSVDPAQLDLAQLINDIYDVTRKPALGTPPTAVAAPQAPGIPYSPAAAAVAKLFVESTVKAMKFDPLLEIDEIARQTGLSEEDVRDAGHELRGMVDVRYGEQIGAEDELFVRMDKYWMGWDPAEDAYAVAAALMNETVQGDPSQIAAHFGWDDRRLNPALAYLANRNLVRPLKAMNARFALARVMTTDDTRRYVKNRLR</sequence>
<dbReference type="PROSITE" id="PS50104">
    <property type="entry name" value="TIR"/>
    <property type="match status" value="1"/>
</dbReference>
<evidence type="ECO:0000259" key="1">
    <source>
        <dbReference type="PROSITE" id="PS50104"/>
    </source>
</evidence>
<dbReference type="InterPro" id="IPR035897">
    <property type="entry name" value="Toll_tir_struct_dom_sf"/>
</dbReference>
<evidence type="ECO:0000313" key="2">
    <source>
        <dbReference type="EMBL" id="MDR7298256.1"/>
    </source>
</evidence>
<keyword evidence="3" id="KW-1185">Reference proteome</keyword>
<organism evidence="2 3">
    <name type="scientific">Pelomonas aquatica</name>
    <dbReference type="NCBI Taxonomy" id="431058"/>
    <lineage>
        <taxon>Bacteria</taxon>
        <taxon>Pseudomonadati</taxon>
        <taxon>Pseudomonadota</taxon>
        <taxon>Betaproteobacteria</taxon>
        <taxon>Burkholderiales</taxon>
        <taxon>Sphaerotilaceae</taxon>
        <taxon>Roseateles</taxon>
    </lineage>
</organism>
<reference evidence="2 3" key="1">
    <citation type="submission" date="2023-07" db="EMBL/GenBank/DDBJ databases">
        <title>Sorghum-associated microbial communities from plants grown in Nebraska, USA.</title>
        <authorList>
            <person name="Schachtman D."/>
        </authorList>
    </citation>
    <scope>NUCLEOTIDE SEQUENCE [LARGE SCALE GENOMIC DNA]</scope>
    <source>
        <strain evidence="2 3">BE310</strain>
    </source>
</reference>
<dbReference type="InterPro" id="IPR000157">
    <property type="entry name" value="TIR_dom"/>
</dbReference>
<protein>
    <recommendedName>
        <fullName evidence="1">TIR domain-containing protein</fullName>
    </recommendedName>
</protein>
<accession>A0ABU1ZCA3</accession>
<gene>
    <name evidence="2" type="ORF">J2X16_003619</name>
</gene>
<dbReference type="Proteomes" id="UP001180536">
    <property type="component" value="Unassembled WGS sequence"/>
</dbReference>
<proteinExistence type="predicted"/>
<dbReference type="SUPFAM" id="SSF52200">
    <property type="entry name" value="Toll/Interleukin receptor TIR domain"/>
    <property type="match status" value="1"/>
</dbReference>